<dbReference type="WBParaSite" id="nRc.2.0.1.t12958-RA">
    <property type="protein sequence ID" value="nRc.2.0.1.t12958-RA"/>
    <property type="gene ID" value="nRc.2.0.1.g12958"/>
</dbReference>
<accession>A0A915IGD4</accession>
<evidence type="ECO:0000313" key="1">
    <source>
        <dbReference type="Proteomes" id="UP000887565"/>
    </source>
</evidence>
<proteinExistence type="predicted"/>
<protein>
    <submittedName>
        <fullName evidence="2">Uncharacterized protein</fullName>
    </submittedName>
</protein>
<evidence type="ECO:0000313" key="2">
    <source>
        <dbReference type="WBParaSite" id="nRc.2.0.1.t12958-RA"/>
    </source>
</evidence>
<dbReference type="AlphaFoldDB" id="A0A915IGD4"/>
<organism evidence="1 2">
    <name type="scientific">Romanomermis culicivorax</name>
    <name type="common">Nematode worm</name>
    <dbReference type="NCBI Taxonomy" id="13658"/>
    <lineage>
        <taxon>Eukaryota</taxon>
        <taxon>Metazoa</taxon>
        <taxon>Ecdysozoa</taxon>
        <taxon>Nematoda</taxon>
        <taxon>Enoplea</taxon>
        <taxon>Dorylaimia</taxon>
        <taxon>Mermithida</taxon>
        <taxon>Mermithoidea</taxon>
        <taxon>Mermithidae</taxon>
        <taxon>Romanomermis</taxon>
    </lineage>
</organism>
<name>A0A915IGD4_ROMCU</name>
<keyword evidence="1" id="KW-1185">Reference proteome</keyword>
<sequence>MGSKWHTVAKFCLDKISGKNKGGPLHFMGHLYEPNGTKRSAIDTTLRNEREIFVLFGSVGGYHRSGENFVDVCLGYTFIFTRVAATSEGDFETVVAWSPARENTFLKQKFDLKKLENKHLMISKHMIDVIASTHIKETDRVVYLLR</sequence>
<reference evidence="2" key="1">
    <citation type="submission" date="2022-11" db="UniProtKB">
        <authorList>
            <consortium name="WormBaseParasite"/>
        </authorList>
    </citation>
    <scope>IDENTIFICATION</scope>
</reference>
<dbReference type="Proteomes" id="UP000887565">
    <property type="component" value="Unplaced"/>
</dbReference>